<dbReference type="InterPro" id="IPR038488">
    <property type="entry name" value="Integrase_DNA-bd_sf"/>
</dbReference>
<dbReference type="Proteomes" id="UP000190867">
    <property type="component" value="Unassembled WGS sequence"/>
</dbReference>
<dbReference type="OrthoDB" id="9795573at2"/>
<dbReference type="InterPro" id="IPR002104">
    <property type="entry name" value="Integrase_catalytic"/>
</dbReference>
<dbReference type="PROSITE" id="PS51898">
    <property type="entry name" value="TYR_RECOMBINASE"/>
    <property type="match status" value="1"/>
</dbReference>
<evidence type="ECO:0000256" key="1">
    <source>
        <dbReference type="ARBA" id="ARBA00008857"/>
    </source>
</evidence>
<dbReference type="InterPro" id="IPR050808">
    <property type="entry name" value="Phage_Integrase"/>
</dbReference>
<evidence type="ECO:0000256" key="2">
    <source>
        <dbReference type="ARBA" id="ARBA00022908"/>
    </source>
</evidence>
<proteinExistence type="inferred from homology"/>
<dbReference type="PANTHER" id="PTHR30629">
    <property type="entry name" value="PROPHAGE INTEGRASE"/>
    <property type="match status" value="1"/>
</dbReference>
<dbReference type="SUPFAM" id="SSF56349">
    <property type="entry name" value="DNA breaking-rejoining enzymes"/>
    <property type="match status" value="1"/>
</dbReference>
<evidence type="ECO:0000313" key="6">
    <source>
        <dbReference type="EMBL" id="OOR99346.1"/>
    </source>
</evidence>
<dbReference type="InterPro" id="IPR025166">
    <property type="entry name" value="Integrase_DNA_bind_dom"/>
</dbReference>
<organism evidence="6 7">
    <name type="scientific">Haemophilus paracuniculus</name>
    <dbReference type="NCBI Taxonomy" id="734"/>
    <lineage>
        <taxon>Bacteria</taxon>
        <taxon>Pseudomonadati</taxon>
        <taxon>Pseudomonadota</taxon>
        <taxon>Gammaproteobacteria</taxon>
        <taxon>Pasteurellales</taxon>
        <taxon>Pasteurellaceae</taxon>
        <taxon>Haemophilus</taxon>
    </lineage>
</organism>
<evidence type="ECO:0000313" key="7">
    <source>
        <dbReference type="Proteomes" id="UP000190867"/>
    </source>
</evidence>
<dbReference type="GO" id="GO:0006310">
    <property type="term" value="P:DNA recombination"/>
    <property type="evidence" value="ECO:0007669"/>
    <property type="project" value="UniProtKB-KW"/>
</dbReference>
<dbReference type="InterPro" id="IPR011010">
    <property type="entry name" value="DNA_brk_join_enz"/>
</dbReference>
<accession>A0A1T0ASI4</accession>
<keyword evidence="2" id="KW-0229">DNA integration</keyword>
<dbReference type="RefSeq" id="WP_078236993.1">
    <property type="nucleotide sequence ID" value="NZ_MUYA01000007.1"/>
</dbReference>
<keyword evidence="3" id="KW-0238">DNA-binding</keyword>
<gene>
    <name evidence="6" type="ORF">B0187_06215</name>
</gene>
<reference evidence="6 7" key="1">
    <citation type="submission" date="2017-02" db="EMBL/GenBank/DDBJ databases">
        <title>Draft genome sequence of Haemophilus paracuniculus CCUG 43573 type strain.</title>
        <authorList>
            <person name="Engstrom-Jakobsson H."/>
            <person name="Salva-Serra F."/>
            <person name="Thorell K."/>
            <person name="Gonzales-Siles L."/>
            <person name="Karlsson R."/>
            <person name="Boulund F."/>
            <person name="Engstrand L."/>
            <person name="Kristiansson E."/>
            <person name="Moore E."/>
        </authorList>
    </citation>
    <scope>NUCLEOTIDE SEQUENCE [LARGE SCALE GENOMIC DNA]</scope>
    <source>
        <strain evidence="6 7">CCUG 43573</strain>
    </source>
</reference>
<keyword evidence="7" id="KW-1185">Reference proteome</keyword>
<dbReference type="GO" id="GO:0015074">
    <property type="term" value="P:DNA integration"/>
    <property type="evidence" value="ECO:0007669"/>
    <property type="project" value="UniProtKB-KW"/>
</dbReference>
<dbReference type="Pfam" id="PF13356">
    <property type="entry name" value="Arm-DNA-bind_3"/>
    <property type="match status" value="1"/>
</dbReference>
<dbReference type="Gene3D" id="1.10.150.130">
    <property type="match status" value="1"/>
</dbReference>
<dbReference type="EMBL" id="MUYA01000007">
    <property type="protein sequence ID" value="OOR99346.1"/>
    <property type="molecule type" value="Genomic_DNA"/>
</dbReference>
<evidence type="ECO:0000259" key="5">
    <source>
        <dbReference type="PROSITE" id="PS51898"/>
    </source>
</evidence>
<dbReference type="Gene3D" id="3.30.160.390">
    <property type="entry name" value="Integrase, DNA-binding domain"/>
    <property type="match status" value="1"/>
</dbReference>
<dbReference type="InterPro" id="IPR013762">
    <property type="entry name" value="Integrase-like_cat_sf"/>
</dbReference>
<evidence type="ECO:0000256" key="3">
    <source>
        <dbReference type="ARBA" id="ARBA00023125"/>
    </source>
</evidence>
<dbReference type="AlphaFoldDB" id="A0A1T0ASI4"/>
<dbReference type="InterPro" id="IPR053876">
    <property type="entry name" value="Phage_int_M"/>
</dbReference>
<feature type="domain" description="Tyr recombinase" evidence="5">
    <location>
        <begin position="209"/>
        <end position="397"/>
    </location>
</feature>
<comment type="similarity">
    <text evidence="1">Belongs to the 'phage' integrase family.</text>
</comment>
<dbReference type="PANTHER" id="PTHR30629:SF6">
    <property type="entry name" value="PROPHAGE INTEGRASE INTA-RELATED"/>
    <property type="match status" value="1"/>
</dbReference>
<dbReference type="Pfam" id="PF00589">
    <property type="entry name" value="Phage_integrase"/>
    <property type="match status" value="1"/>
</dbReference>
<evidence type="ECO:0000256" key="4">
    <source>
        <dbReference type="ARBA" id="ARBA00023172"/>
    </source>
</evidence>
<dbReference type="Pfam" id="PF22022">
    <property type="entry name" value="Phage_int_M"/>
    <property type="match status" value="1"/>
</dbReference>
<protein>
    <submittedName>
        <fullName evidence="6">Integrase</fullName>
    </submittedName>
</protein>
<dbReference type="InterPro" id="IPR010998">
    <property type="entry name" value="Integrase_recombinase_N"/>
</dbReference>
<dbReference type="GO" id="GO:0003677">
    <property type="term" value="F:DNA binding"/>
    <property type="evidence" value="ECO:0007669"/>
    <property type="project" value="UniProtKB-KW"/>
</dbReference>
<sequence>MARITKPLTHTEIDRAKPKEKDYSLMDGQGLFLRVKPNGSKTWLFNYYRPITHKRTNLGLGAYPEISLAQARAMREEYRALLAQGIDPKFEKERQQQEAENAIKDTFLSVAESYFSGIYQQKAKNEETRLKNWKRLEKYILPYIGNKHISTIKVKELVTIYEQAESHSNTLKKLHQIVVAIMDHAITKGLIDSHNCKLAIKSFHLKSTTPHPTIKIEELGQLFADLNKANISRQTYLLICWSFLTAVRPNEAVNAQWSEIDFKNCLWHIPKERMKGQADKKRPHTVPLSRQSILLLEQMKPISGNYRYIFKGRSTEDKPMNKETVNTALKRNGYKDRLTAHGIRAFIKTFLASRRIDRNISETVLAHLLEGGDDLENTYNRYDYLNERIPVMQLIADFCEQSGMKIE</sequence>
<name>A0A1T0ASI4_9PAST</name>
<dbReference type="STRING" id="734.B0187_06215"/>
<dbReference type="Gene3D" id="1.10.443.10">
    <property type="entry name" value="Intergrase catalytic core"/>
    <property type="match status" value="1"/>
</dbReference>
<dbReference type="CDD" id="cd00801">
    <property type="entry name" value="INT_P4_C"/>
    <property type="match status" value="1"/>
</dbReference>
<comment type="caution">
    <text evidence="6">The sequence shown here is derived from an EMBL/GenBank/DDBJ whole genome shotgun (WGS) entry which is preliminary data.</text>
</comment>
<keyword evidence="4" id="KW-0233">DNA recombination</keyword>